<sequence>MPPASACSSSHRRGDRSTPTCGDRYEEGADQPSWSKPSASEHEQTSRRVMQGEKRASTPSVCCRESSPSACRAAGSNRMEAGSIWVKTESDSPGNAEICAS</sequence>
<reference evidence="2" key="1">
    <citation type="submission" date="2015-04" db="UniProtKB">
        <authorList>
            <consortium name="EnsemblPlants"/>
        </authorList>
    </citation>
    <scope>IDENTIFICATION</scope>
</reference>
<dbReference type="Proteomes" id="UP000026962">
    <property type="component" value="Chromosome 5"/>
</dbReference>
<protein>
    <submittedName>
        <fullName evidence="2">Uncharacterized protein</fullName>
    </submittedName>
</protein>
<feature type="compositionally biased region" description="Basic and acidic residues" evidence="1">
    <location>
        <begin position="39"/>
        <end position="56"/>
    </location>
</feature>
<dbReference type="Gramene" id="OPUNC05G17850.1">
    <property type="protein sequence ID" value="OPUNC05G17850.1"/>
    <property type="gene ID" value="OPUNC05G17850"/>
</dbReference>
<dbReference type="EnsemblPlants" id="OPUNC05G17850.1">
    <property type="protein sequence ID" value="OPUNC05G17850.1"/>
    <property type="gene ID" value="OPUNC05G17850"/>
</dbReference>
<name>A0A0E0L3S9_ORYPU</name>
<dbReference type="HOGENOM" id="CLU_2296289_0_0_1"/>
<reference evidence="2" key="2">
    <citation type="submission" date="2018-05" db="EMBL/GenBank/DDBJ databases">
        <title>OpunRS2 (Oryza punctata Reference Sequence Version 2).</title>
        <authorList>
            <person name="Zhang J."/>
            <person name="Kudrna D."/>
            <person name="Lee S."/>
            <person name="Talag J."/>
            <person name="Welchert J."/>
            <person name="Wing R.A."/>
        </authorList>
    </citation>
    <scope>NUCLEOTIDE SEQUENCE [LARGE SCALE GENOMIC DNA]</scope>
</reference>
<evidence type="ECO:0000313" key="2">
    <source>
        <dbReference type="EnsemblPlants" id="OPUNC05G17850.1"/>
    </source>
</evidence>
<proteinExistence type="predicted"/>
<organism evidence="2">
    <name type="scientific">Oryza punctata</name>
    <name type="common">Red rice</name>
    <dbReference type="NCBI Taxonomy" id="4537"/>
    <lineage>
        <taxon>Eukaryota</taxon>
        <taxon>Viridiplantae</taxon>
        <taxon>Streptophyta</taxon>
        <taxon>Embryophyta</taxon>
        <taxon>Tracheophyta</taxon>
        <taxon>Spermatophyta</taxon>
        <taxon>Magnoliopsida</taxon>
        <taxon>Liliopsida</taxon>
        <taxon>Poales</taxon>
        <taxon>Poaceae</taxon>
        <taxon>BOP clade</taxon>
        <taxon>Oryzoideae</taxon>
        <taxon>Oryzeae</taxon>
        <taxon>Oryzinae</taxon>
        <taxon>Oryza</taxon>
    </lineage>
</organism>
<evidence type="ECO:0000313" key="3">
    <source>
        <dbReference type="Proteomes" id="UP000026962"/>
    </source>
</evidence>
<evidence type="ECO:0000256" key="1">
    <source>
        <dbReference type="SAM" id="MobiDB-lite"/>
    </source>
</evidence>
<dbReference type="AlphaFoldDB" id="A0A0E0L3S9"/>
<keyword evidence="3" id="KW-1185">Reference proteome</keyword>
<accession>A0A0E0L3S9</accession>
<feature type="region of interest" description="Disordered" evidence="1">
    <location>
        <begin position="1"/>
        <end position="78"/>
    </location>
</feature>